<protein>
    <recommendedName>
        <fullName evidence="4">ADP-ribose pyrophosphatase</fullName>
        <ecNumber evidence="3">3.6.1.13</ecNumber>
    </recommendedName>
    <alternativeName>
        <fullName evidence="9">ADP-ribose diphosphatase</fullName>
    </alternativeName>
    <alternativeName>
        <fullName evidence="11">ADP-ribose phosphohydrolase</fullName>
    </alternativeName>
    <alternativeName>
        <fullName evidence="10">Adenosine diphosphoribose pyrophosphatase</fullName>
    </alternativeName>
</protein>
<comment type="similarity">
    <text evidence="2">Belongs to the Nudix hydrolase family. NudF subfamily.</text>
</comment>
<dbReference type="InterPro" id="IPR015797">
    <property type="entry name" value="NUDIX_hydrolase-like_dom_sf"/>
</dbReference>
<evidence type="ECO:0000256" key="5">
    <source>
        <dbReference type="ARBA" id="ARBA00022723"/>
    </source>
</evidence>
<feature type="binding site" evidence="13">
    <location>
        <position position="186"/>
    </location>
    <ligand>
        <name>Mg(2+)</name>
        <dbReference type="ChEBI" id="CHEBI:18420"/>
        <label>1</label>
    </ligand>
</feature>
<evidence type="ECO:0000256" key="9">
    <source>
        <dbReference type="ARBA" id="ARBA00030162"/>
    </source>
</evidence>
<comment type="function">
    <text evidence="8">Acts on ADP-mannose and ADP-glucose as well as ADP-ribose. Prevents glycogen biosynthesis. The reaction catalyzed by this enzyme is a limiting step of the gluconeogenic process.</text>
</comment>
<dbReference type="PROSITE" id="PS00893">
    <property type="entry name" value="NUDIX_BOX"/>
    <property type="match status" value="1"/>
</dbReference>
<evidence type="ECO:0000259" key="14">
    <source>
        <dbReference type="PROSITE" id="PS51462"/>
    </source>
</evidence>
<evidence type="ECO:0000256" key="10">
    <source>
        <dbReference type="ARBA" id="ARBA00030308"/>
    </source>
</evidence>
<evidence type="ECO:0000256" key="2">
    <source>
        <dbReference type="ARBA" id="ARBA00007482"/>
    </source>
</evidence>
<dbReference type="GO" id="GO:0047631">
    <property type="term" value="F:ADP-ribose diphosphatase activity"/>
    <property type="evidence" value="ECO:0007669"/>
    <property type="project" value="UniProtKB-EC"/>
</dbReference>
<keyword evidence="5 13" id="KW-0479">Metal-binding</keyword>
<evidence type="ECO:0000256" key="4">
    <source>
        <dbReference type="ARBA" id="ARBA00013297"/>
    </source>
</evidence>
<evidence type="ECO:0000313" key="16">
    <source>
        <dbReference type="Proteomes" id="UP000231070"/>
    </source>
</evidence>
<dbReference type="AlphaFoldDB" id="A0A2G9WPT5"/>
<feature type="binding site" evidence="13">
    <location>
        <position position="190"/>
    </location>
    <ligand>
        <name>Mg(2+)</name>
        <dbReference type="ChEBI" id="CHEBI:18420"/>
        <label>1</label>
    </ligand>
</feature>
<evidence type="ECO:0000313" key="15">
    <source>
        <dbReference type="EMBL" id="PIO96727.1"/>
    </source>
</evidence>
<dbReference type="GO" id="GO:0005829">
    <property type="term" value="C:cytosol"/>
    <property type="evidence" value="ECO:0007669"/>
    <property type="project" value="TreeGrafter"/>
</dbReference>
<evidence type="ECO:0000256" key="3">
    <source>
        <dbReference type="ARBA" id="ARBA00012453"/>
    </source>
</evidence>
<dbReference type="Pfam" id="PF00293">
    <property type="entry name" value="NUDIX"/>
    <property type="match status" value="1"/>
</dbReference>
<dbReference type="EMBL" id="NQVN01000027">
    <property type="protein sequence ID" value="PIO96727.1"/>
    <property type="molecule type" value="Genomic_DNA"/>
</dbReference>
<comment type="catalytic activity">
    <reaction evidence="12">
        <text>ADP-D-ribose + H2O = D-ribose 5-phosphate + AMP + 2 H(+)</text>
        <dbReference type="Rhea" id="RHEA:10412"/>
        <dbReference type="ChEBI" id="CHEBI:15377"/>
        <dbReference type="ChEBI" id="CHEBI:15378"/>
        <dbReference type="ChEBI" id="CHEBI:57967"/>
        <dbReference type="ChEBI" id="CHEBI:78346"/>
        <dbReference type="ChEBI" id="CHEBI:456215"/>
        <dbReference type="EC" id="3.6.1.13"/>
    </reaction>
</comment>
<dbReference type="EC" id="3.6.1.13" evidence="3"/>
<evidence type="ECO:0000256" key="12">
    <source>
        <dbReference type="ARBA" id="ARBA00049546"/>
    </source>
</evidence>
<sequence length="281" mass="30154">MVHAGLPNDGCCIWPRRGAAVKLPPCLAGGRVRGARLLPTGDSGRGPAPPILAARPAALAGPRMGGYQGAHQRRQGRFHMADQLADSRLPPVSIKERRTVYDGWLTLEVAVLETTVHGEPRLVRREVHDHGDGAAVLVYDSVRRTAVLVRQVRAAALLADGRGITLEAIAGIVDDGENGETTVRREAWEEAGCVVGKLEFLGRPYASPGSLTERVWLYLGEVDATAPRGKGGGLAEENEEIEVVELPLSALADLADGGEALDLKTRLLVEALRRRRPELFA</sequence>
<dbReference type="GO" id="GO:0019693">
    <property type="term" value="P:ribose phosphate metabolic process"/>
    <property type="evidence" value="ECO:0007669"/>
    <property type="project" value="TreeGrafter"/>
</dbReference>
<dbReference type="InterPro" id="IPR004385">
    <property type="entry name" value="NDP_pyrophosphatase"/>
</dbReference>
<dbReference type="InterPro" id="IPR020084">
    <property type="entry name" value="NUDIX_hydrolase_CS"/>
</dbReference>
<dbReference type="Proteomes" id="UP000231070">
    <property type="component" value="Unassembled WGS sequence"/>
</dbReference>
<comment type="cofactor">
    <cofactor evidence="1 13">
        <name>Mg(2+)</name>
        <dbReference type="ChEBI" id="CHEBI:18420"/>
    </cofactor>
</comment>
<name>A0A2G9WPT5_9HYPH</name>
<accession>A0A2G9WPT5</accession>
<evidence type="ECO:0000256" key="11">
    <source>
        <dbReference type="ARBA" id="ARBA00033056"/>
    </source>
</evidence>
<dbReference type="OrthoDB" id="5292471at2"/>
<keyword evidence="16" id="KW-1185">Reference proteome</keyword>
<evidence type="ECO:0000256" key="8">
    <source>
        <dbReference type="ARBA" id="ARBA00025164"/>
    </source>
</evidence>
<dbReference type="Gene3D" id="3.90.79.10">
    <property type="entry name" value="Nucleoside Triphosphate Pyrophosphohydrolase"/>
    <property type="match status" value="1"/>
</dbReference>
<feature type="domain" description="Nudix hydrolase" evidence="14">
    <location>
        <begin position="129"/>
        <end position="268"/>
    </location>
</feature>
<dbReference type="NCBIfam" id="TIGR00052">
    <property type="entry name" value="nudix-type nucleoside diphosphatase, YffH/AdpP family"/>
    <property type="match status" value="1"/>
</dbReference>
<organism evidence="15 16">
    <name type="scientific">Pleomorphomonas carboxyditropha</name>
    <dbReference type="NCBI Taxonomy" id="2023338"/>
    <lineage>
        <taxon>Bacteria</taxon>
        <taxon>Pseudomonadati</taxon>
        <taxon>Pseudomonadota</taxon>
        <taxon>Alphaproteobacteria</taxon>
        <taxon>Hyphomicrobiales</taxon>
        <taxon>Pleomorphomonadaceae</taxon>
        <taxon>Pleomorphomonas</taxon>
    </lineage>
</organism>
<evidence type="ECO:0000256" key="13">
    <source>
        <dbReference type="PIRSR" id="PIRSR604385-2"/>
    </source>
</evidence>
<feature type="binding site" evidence="13">
    <location>
        <position position="239"/>
    </location>
    <ligand>
        <name>Mg(2+)</name>
        <dbReference type="ChEBI" id="CHEBI:18420"/>
        <label>1</label>
    </ligand>
</feature>
<dbReference type="InterPro" id="IPR000086">
    <property type="entry name" value="NUDIX_hydrolase_dom"/>
</dbReference>
<evidence type="ECO:0000256" key="6">
    <source>
        <dbReference type="ARBA" id="ARBA00022801"/>
    </source>
</evidence>
<evidence type="ECO:0000256" key="1">
    <source>
        <dbReference type="ARBA" id="ARBA00001946"/>
    </source>
</evidence>
<reference evidence="15 16" key="1">
    <citation type="submission" date="2017-08" db="EMBL/GenBank/DDBJ databases">
        <title>Pleomorphomonas carboxidotrophicus sp. nov., a new mesophilic hydrogenogenic carboxidotroph.</title>
        <authorList>
            <person name="Esquivel-Elizondo S."/>
            <person name="Krajmalnik-Brown R."/>
            <person name="Maldonado J."/>
        </authorList>
    </citation>
    <scope>NUCLEOTIDE SEQUENCE [LARGE SCALE GENOMIC DNA]</scope>
    <source>
        <strain evidence="15 16">SVCO-16</strain>
    </source>
</reference>
<dbReference type="GO" id="GO:0046872">
    <property type="term" value="F:metal ion binding"/>
    <property type="evidence" value="ECO:0007669"/>
    <property type="project" value="UniProtKB-KW"/>
</dbReference>
<dbReference type="PANTHER" id="PTHR11839:SF5">
    <property type="entry name" value="ADP-RIBOSE PYROPHOSPHATASE"/>
    <property type="match status" value="1"/>
</dbReference>
<proteinExistence type="inferred from homology"/>
<dbReference type="SUPFAM" id="SSF55811">
    <property type="entry name" value="Nudix"/>
    <property type="match status" value="1"/>
</dbReference>
<dbReference type="PROSITE" id="PS51462">
    <property type="entry name" value="NUDIX"/>
    <property type="match status" value="1"/>
</dbReference>
<keyword evidence="7 13" id="KW-0460">Magnesium</keyword>
<feature type="binding site" evidence="13">
    <location>
        <position position="170"/>
    </location>
    <ligand>
        <name>Mg(2+)</name>
        <dbReference type="ChEBI" id="CHEBI:18420"/>
        <label>1</label>
    </ligand>
</feature>
<dbReference type="GO" id="GO:0019144">
    <property type="term" value="F:ADP-sugar diphosphatase activity"/>
    <property type="evidence" value="ECO:0007669"/>
    <property type="project" value="TreeGrafter"/>
</dbReference>
<dbReference type="GO" id="GO:0006753">
    <property type="term" value="P:nucleoside phosphate metabolic process"/>
    <property type="evidence" value="ECO:0007669"/>
    <property type="project" value="TreeGrafter"/>
</dbReference>
<evidence type="ECO:0000256" key="7">
    <source>
        <dbReference type="ARBA" id="ARBA00022842"/>
    </source>
</evidence>
<dbReference type="PANTHER" id="PTHR11839">
    <property type="entry name" value="UDP/ADP-SUGAR PYROPHOSPHATASE"/>
    <property type="match status" value="1"/>
</dbReference>
<gene>
    <name evidence="15" type="ORF">CJ014_24115</name>
</gene>
<comment type="caution">
    <text evidence="15">The sequence shown here is derived from an EMBL/GenBank/DDBJ whole genome shotgun (WGS) entry which is preliminary data.</text>
</comment>
<keyword evidence="6" id="KW-0378">Hydrolase</keyword>